<dbReference type="Pfam" id="PF00485">
    <property type="entry name" value="PRK"/>
    <property type="match status" value="1"/>
</dbReference>
<dbReference type="AlphaFoldDB" id="A0A7K1Y7X7"/>
<gene>
    <name evidence="2" type="ORF">GS399_06885</name>
</gene>
<dbReference type="RefSeq" id="WP_160843851.1">
    <property type="nucleotide sequence ID" value="NZ_WVHT01000002.1"/>
</dbReference>
<protein>
    <submittedName>
        <fullName evidence="2">Uridine kinase</fullName>
    </submittedName>
</protein>
<evidence type="ECO:0000313" key="2">
    <source>
        <dbReference type="EMBL" id="MXV50694.1"/>
    </source>
</evidence>
<organism evidence="2 3">
    <name type="scientific">Hufsiella arboris</name>
    <dbReference type="NCBI Taxonomy" id="2695275"/>
    <lineage>
        <taxon>Bacteria</taxon>
        <taxon>Pseudomonadati</taxon>
        <taxon>Bacteroidota</taxon>
        <taxon>Sphingobacteriia</taxon>
        <taxon>Sphingobacteriales</taxon>
        <taxon>Sphingobacteriaceae</taxon>
        <taxon>Hufsiella</taxon>
    </lineage>
</organism>
<evidence type="ECO:0000313" key="3">
    <source>
        <dbReference type="Proteomes" id="UP000466586"/>
    </source>
</evidence>
<dbReference type="PRINTS" id="PR00988">
    <property type="entry name" value="URIDINKINASE"/>
</dbReference>
<sequence length="217" mass="25026">MSNKPFVIGIAGGSGSGKTFFLKCFLNHFTADEVSLLSQDDYYFPVGDMTQEENKLYNFDLPSTIDNDHFVKDISDLIDGKSVLKKEYTFNNPTAVPKMLEIRSAPIIIVEGLFILHFKEIAELLDLKIFIDTEESVALQRRLKRDLHERGYFEDDVMYKWVNHVVPAYNEFLLPYKKDCQKVITNNTHVAEDIISITEAISAEMRENVLPKKIFYK</sequence>
<feature type="domain" description="Phosphoribulokinase/uridine kinase" evidence="1">
    <location>
        <begin position="7"/>
        <end position="185"/>
    </location>
</feature>
<keyword evidence="2" id="KW-0808">Transferase</keyword>
<reference evidence="2 3" key="1">
    <citation type="submission" date="2019-11" db="EMBL/GenBank/DDBJ databases">
        <title>Pedobacter sp. HMF7647 Genome sequencing and assembly.</title>
        <authorList>
            <person name="Kang H."/>
            <person name="Kim H."/>
            <person name="Joh K."/>
        </authorList>
    </citation>
    <scope>NUCLEOTIDE SEQUENCE [LARGE SCALE GENOMIC DNA]</scope>
    <source>
        <strain evidence="2 3">HMF7647</strain>
    </source>
</reference>
<dbReference type="SUPFAM" id="SSF52540">
    <property type="entry name" value="P-loop containing nucleoside triphosphate hydrolases"/>
    <property type="match status" value="1"/>
</dbReference>
<dbReference type="PANTHER" id="PTHR10285">
    <property type="entry name" value="URIDINE KINASE"/>
    <property type="match status" value="1"/>
</dbReference>
<dbReference type="InterPro" id="IPR006083">
    <property type="entry name" value="PRK/URK"/>
</dbReference>
<name>A0A7K1Y7X7_9SPHI</name>
<keyword evidence="3" id="KW-1185">Reference proteome</keyword>
<dbReference type="GO" id="GO:0005524">
    <property type="term" value="F:ATP binding"/>
    <property type="evidence" value="ECO:0007669"/>
    <property type="project" value="InterPro"/>
</dbReference>
<dbReference type="Gene3D" id="3.40.50.300">
    <property type="entry name" value="P-loop containing nucleotide triphosphate hydrolases"/>
    <property type="match status" value="1"/>
</dbReference>
<dbReference type="EMBL" id="WVHT01000002">
    <property type="protein sequence ID" value="MXV50694.1"/>
    <property type="molecule type" value="Genomic_DNA"/>
</dbReference>
<dbReference type="Proteomes" id="UP000466586">
    <property type="component" value="Unassembled WGS sequence"/>
</dbReference>
<dbReference type="InterPro" id="IPR027417">
    <property type="entry name" value="P-loop_NTPase"/>
</dbReference>
<keyword evidence="2" id="KW-0418">Kinase</keyword>
<comment type="caution">
    <text evidence="2">The sequence shown here is derived from an EMBL/GenBank/DDBJ whole genome shotgun (WGS) entry which is preliminary data.</text>
</comment>
<evidence type="ECO:0000259" key="1">
    <source>
        <dbReference type="Pfam" id="PF00485"/>
    </source>
</evidence>
<accession>A0A7K1Y7X7</accession>
<proteinExistence type="predicted"/>
<dbReference type="GO" id="GO:0016301">
    <property type="term" value="F:kinase activity"/>
    <property type="evidence" value="ECO:0007669"/>
    <property type="project" value="UniProtKB-KW"/>
</dbReference>